<dbReference type="EMBL" id="ASSN01000024">
    <property type="protein sequence ID" value="EOR98880.1"/>
    <property type="molecule type" value="Genomic_DNA"/>
</dbReference>
<evidence type="ECO:0000313" key="1">
    <source>
        <dbReference type="EMBL" id="EOR98880.1"/>
    </source>
</evidence>
<evidence type="ECO:0000313" key="2">
    <source>
        <dbReference type="Proteomes" id="UP000014151"/>
    </source>
</evidence>
<gene>
    <name evidence="1" type="ORF">C800_03210</name>
</gene>
<protein>
    <submittedName>
        <fullName evidence="1">Uncharacterized protein</fullName>
    </submittedName>
</protein>
<name>R9H514_PHOVU</name>
<dbReference type="Proteomes" id="UP000014151">
    <property type="component" value="Unassembled WGS sequence"/>
</dbReference>
<dbReference type="HOGENOM" id="CLU_3354763_0_0_10"/>
<reference evidence="1 2" key="1">
    <citation type="submission" date="2013-04" db="EMBL/GenBank/DDBJ databases">
        <title>The Genome Sequence of Bacteroides vulgatus dnLKV7.</title>
        <authorList>
            <consortium name="The Broad Institute Genomics Platform"/>
            <consortium name="The Broad Institute Genome Sequencing Center for Infectious Disease"/>
            <person name="Earl A."/>
            <person name="Xavier R."/>
            <person name="Kuhn K."/>
            <person name="Stappenbeck T."/>
            <person name="Walker B."/>
            <person name="Young S."/>
            <person name="Zeng Q."/>
            <person name="Gargeya S."/>
            <person name="Fitzgerald M."/>
            <person name="Haas B."/>
            <person name="Abouelleil A."/>
            <person name="Allen A.W."/>
            <person name="Alvarado L."/>
            <person name="Arachchi H.M."/>
            <person name="Berlin A.M."/>
            <person name="Chapman S.B."/>
            <person name="Gainer-Dewar J."/>
            <person name="Goldberg J."/>
            <person name="Griggs A."/>
            <person name="Gujja S."/>
            <person name="Hansen M."/>
            <person name="Howarth C."/>
            <person name="Imamovic A."/>
            <person name="Ireland A."/>
            <person name="Larimer J."/>
            <person name="McCowan C."/>
            <person name="Murphy C."/>
            <person name="Pearson M."/>
            <person name="Poon T.W."/>
            <person name="Priest M."/>
            <person name="Roberts A."/>
            <person name="Saif S."/>
            <person name="Shea T."/>
            <person name="Sisk P."/>
            <person name="Sykes S."/>
            <person name="Wortman J."/>
            <person name="Nusbaum C."/>
            <person name="Birren B."/>
        </authorList>
    </citation>
    <scope>NUCLEOTIDE SEQUENCE [LARGE SCALE GENOMIC DNA]</scope>
    <source>
        <strain evidence="2">dnLKV7</strain>
    </source>
</reference>
<accession>R9H514</accession>
<organism evidence="1 2">
    <name type="scientific">Phocaeicola vulgatus dnLKV7</name>
    <dbReference type="NCBI Taxonomy" id="1235786"/>
    <lineage>
        <taxon>Bacteria</taxon>
        <taxon>Pseudomonadati</taxon>
        <taxon>Bacteroidota</taxon>
        <taxon>Bacteroidia</taxon>
        <taxon>Bacteroidales</taxon>
        <taxon>Bacteroidaceae</taxon>
        <taxon>Phocaeicola</taxon>
    </lineage>
</organism>
<comment type="caution">
    <text evidence="1">The sequence shown here is derived from an EMBL/GenBank/DDBJ whole genome shotgun (WGS) entry which is preliminary data.</text>
</comment>
<proteinExistence type="predicted"/>
<sequence>MAWLAVNKNGTVYDGDTQEVPPLSRFRTFSPSRLHL</sequence>
<dbReference type="AlphaFoldDB" id="R9H514"/>